<evidence type="ECO:0000313" key="3">
    <source>
        <dbReference type="Proteomes" id="UP001501470"/>
    </source>
</evidence>
<feature type="domain" description="STAS" evidence="1">
    <location>
        <begin position="3"/>
        <end position="64"/>
    </location>
</feature>
<keyword evidence="3" id="KW-1185">Reference proteome</keyword>
<name>A0ABN2CWP9_9ACTN</name>
<organism evidence="2 3">
    <name type="scientific">Dactylosporangium maewongense</name>
    <dbReference type="NCBI Taxonomy" id="634393"/>
    <lineage>
        <taxon>Bacteria</taxon>
        <taxon>Bacillati</taxon>
        <taxon>Actinomycetota</taxon>
        <taxon>Actinomycetes</taxon>
        <taxon>Micromonosporales</taxon>
        <taxon>Micromonosporaceae</taxon>
        <taxon>Dactylosporangium</taxon>
    </lineage>
</organism>
<dbReference type="RefSeq" id="WP_344513012.1">
    <property type="nucleotide sequence ID" value="NZ_BAAAQD010000036.1"/>
</dbReference>
<dbReference type="InterPro" id="IPR002645">
    <property type="entry name" value="STAS_dom"/>
</dbReference>
<dbReference type="SUPFAM" id="SSF52091">
    <property type="entry name" value="SpoIIaa-like"/>
    <property type="match status" value="1"/>
</dbReference>
<gene>
    <name evidence="2" type="ORF">GCM10009827_104030</name>
</gene>
<proteinExistence type="predicted"/>
<dbReference type="InterPro" id="IPR036513">
    <property type="entry name" value="STAS_dom_sf"/>
</dbReference>
<dbReference type="PROSITE" id="PS50801">
    <property type="entry name" value="STAS"/>
    <property type="match status" value="1"/>
</dbReference>
<protein>
    <recommendedName>
        <fullName evidence="1">STAS domain-containing protein</fullName>
    </recommendedName>
</protein>
<evidence type="ECO:0000259" key="1">
    <source>
        <dbReference type="PROSITE" id="PS50801"/>
    </source>
</evidence>
<dbReference type="Gene3D" id="3.30.750.24">
    <property type="entry name" value="STAS domain"/>
    <property type="match status" value="1"/>
</dbReference>
<sequence>MGTVSVIEGHDAVHTIQVRGRVEAETSVSLRQALVTTMLHRQAAAVLVDLGGVTEMDPMAVGALSAAHDVARDLHLAFTVRVAQSPIAGQLATVDLPLSP</sequence>
<accession>A0ABN2CWP9</accession>
<comment type="caution">
    <text evidence="2">The sequence shown here is derived from an EMBL/GenBank/DDBJ whole genome shotgun (WGS) entry which is preliminary data.</text>
</comment>
<reference evidence="2 3" key="1">
    <citation type="journal article" date="2019" name="Int. J. Syst. Evol. Microbiol.">
        <title>The Global Catalogue of Microorganisms (GCM) 10K type strain sequencing project: providing services to taxonomists for standard genome sequencing and annotation.</title>
        <authorList>
            <consortium name="The Broad Institute Genomics Platform"/>
            <consortium name="The Broad Institute Genome Sequencing Center for Infectious Disease"/>
            <person name="Wu L."/>
            <person name="Ma J."/>
        </authorList>
    </citation>
    <scope>NUCLEOTIDE SEQUENCE [LARGE SCALE GENOMIC DNA]</scope>
    <source>
        <strain evidence="2 3">JCM 15933</strain>
    </source>
</reference>
<dbReference type="EMBL" id="BAAAQD010000036">
    <property type="protein sequence ID" value="GAA1565599.1"/>
    <property type="molecule type" value="Genomic_DNA"/>
</dbReference>
<dbReference type="Proteomes" id="UP001501470">
    <property type="component" value="Unassembled WGS sequence"/>
</dbReference>
<evidence type="ECO:0000313" key="2">
    <source>
        <dbReference type="EMBL" id="GAA1565599.1"/>
    </source>
</evidence>